<organism evidence="2 3">
    <name type="scientific">Desulfosporosinus hippei DSM 8344</name>
    <dbReference type="NCBI Taxonomy" id="1121419"/>
    <lineage>
        <taxon>Bacteria</taxon>
        <taxon>Bacillati</taxon>
        <taxon>Bacillota</taxon>
        <taxon>Clostridia</taxon>
        <taxon>Eubacteriales</taxon>
        <taxon>Desulfitobacteriaceae</taxon>
        <taxon>Desulfosporosinus</taxon>
    </lineage>
</organism>
<dbReference type="InterPro" id="IPR024478">
    <property type="entry name" value="HlyB_4HB_MCP"/>
</dbReference>
<dbReference type="AlphaFoldDB" id="A0A1G8IWD8"/>
<name>A0A1G8IWD8_9FIRM</name>
<protein>
    <submittedName>
        <fullName evidence="2">Methyl-accepting chemotaxis protein</fullName>
    </submittedName>
</protein>
<dbReference type="OrthoDB" id="9814363at2"/>
<reference evidence="3" key="1">
    <citation type="submission" date="2016-10" db="EMBL/GenBank/DDBJ databases">
        <authorList>
            <person name="Varghese N."/>
            <person name="Submissions S."/>
        </authorList>
    </citation>
    <scope>NUCLEOTIDE SEQUENCE [LARGE SCALE GENOMIC DNA]</scope>
    <source>
        <strain evidence="3">DSM 8344</strain>
    </source>
</reference>
<dbReference type="Proteomes" id="UP000198656">
    <property type="component" value="Unassembled WGS sequence"/>
</dbReference>
<dbReference type="EMBL" id="FNCP01000030">
    <property type="protein sequence ID" value="SDI23007.1"/>
    <property type="molecule type" value="Genomic_DNA"/>
</dbReference>
<dbReference type="RefSeq" id="WP_092335341.1">
    <property type="nucleotide sequence ID" value="NZ_FNCP01000030.1"/>
</dbReference>
<evidence type="ECO:0000313" key="3">
    <source>
        <dbReference type="Proteomes" id="UP000198656"/>
    </source>
</evidence>
<accession>A0A1G8IWD8</accession>
<gene>
    <name evidence="2" type="ORF">SAMN05443529_13013</name>
</gene>
<proteinExistence type="predicted"/>
<evidence type="ECO:0000313" key="2">
    <source>
        <dbReference type="EMBL" id="SDI23007.1"/>
    </source>
</evidence>
<evidence type="ECO:0000259" key="1">
    <source>
        <dbReference type="Pfam" id="PF12729"/>
    </source>
</evidence>
<dbReference type="Pfam" id="PF12729">
    <property type="entry name" value="4HB_MCP_1"/>
    <property type="match status" value="1"/>
</dbReference>
<keyword evidence="3" id="KW-1185">Reference proteome</keyword>
<feature type="domain" description="Chemotaxis methyl-accepting receptor HlyB-like 4HB MCP" evidence="1">
    <location>
        <begin position="6"/>
        <end position="122"/>
    </location>
</feature>
<sequence>MKWFYNMKIGKKLILSFVIVAILAGIVGGVGAYNINKTDKGYSALYTNYGMALGDIAKVSIAYQRNRVNLRDMLLDKGNSDRSLYVSKIKGYDKQIQEGLDAFDKSIQTEEAKREFLKLREAI</sequence>
<dbReference type="STRING" id="1121419.SAMN05443529_13013"/>